<dbReference type="PANTHER" id="PTHR10291:SF0">
    <property type="entry name" value="DEHYDRODOLICHYL DIPHOSPHATE SYNTHASE 2"/>
    <property type="match status" value="1"/>
</dbReference>
<accession>X1LPW6</accession>
<dbReference type="PROSITE" id="PS01066">
    <property type="entry name" value="UPP_SYNTHASE"/>
    <property type="match status" value="1"/>
</dbReference>
<sequence length="168" mass="19393">NSPFNLFRLLATWIEKDTPWLHGKGVRLRYIGRLQELPQELQLAINKAVEVTSGNAGMTFTLAFNYSGRAEIVDAVGRLIDAGIPSHWIPPREIDENFFSRYLYTDAMPDVDLVIRTAGEFRLSNFLLWQTAYSELFFTEVLWPDFGIEELEKALRAYSERKRRFGGD</sequence>
<dbReference type="Pfam" id="PF01255">
    <property type="entry name" value="Prenyltransf"/>
    <property type="match status" value="1"/>
</dbReference>
<protein>
    <recommendedName>
        <fullName evidence="4">Di-trans,poly-cis-decaprenylcistransferase</fullName>
    </recommendedName>
</protein>
<feature type="non-terminal residue" evidence="3">
    <location>
        <position position="1"/>
    </location>
</feature>
<dbReference type="CDD" id="cd00475">
    <property type="entry name" value="Cis_IPPS"/>
    <property type="match status" value="1"/>
</dbReference>
<dbReference type="EMBL" id="BARV01010089">
    <property type="protein sequence ID" value="GAI07876.1"/>
    <property type="molecule type" value="Genomic_DNA"/>
</dbReference>
<dbReference type="PANTHER" id="PTHR10291">
    <property type="entry name" value="DEHYDRODOLICHYL DIPHOSPHATE SYNTHASE FAMILY MEMBER"/>
    <property type="match status" value="1"/>
</dbReference>
<dbReference type="SUPFAM" id="SSF64005">
    <property type="entry name" value="Undecaprenyl diphosphate synthase"/>
    <property type="match status" value="1"/>
</dbReference>
<proteinExistence type="predicted"/>
<keyword evidence="2" id="KW-0808">Transferase</keyword>
<evidence type="ECO:0000313" key="3">
    <source>
        <dbReference type="EMBL" id="GAI07876.1"/>
    </source>
</evidence>
<dbReference type="GO" id="GO:0045547">
    <property type="term" value="F:ditrans,polycis-polyprenyl diphosphate synthase [(2E,6E)-farnesyl diphosphate specific] activity"/>
    <property type="evidence" value="ECO:0007669"/>
    <property type="project" value="TreeGrafter"/>
</dbReference>
<organism evidence="3">
    <name type="scientific">marine sediment metagenome</name>
    <dbReference type="NCBI Taxonomy" id="412755"/>
    <lineage>
        <taxon>unclassified sequences</taxon>
        <taxon>metagenomes</taxon>
        <taxon>ecological metagenomes</taxon>
    </lineage>
</organism>
<dbReference type="InterPro" id="IPR036424">
    <property type="entry name" value="UPP_synth-like_sf"/>
</dbReference>
<comment type="cofactor">
    <cofactor evidence="1">
        <name>Mg(2+)</name>
        <dbReference type="ChEBI" id="CHEBI:18420"/>
    </cofactor>
</comment>
<evidence type="ECO:0008006" key="4">
    <source>
        <dbReference type="Google" id="ProtNLM"/>
    </source>
</evidence>
<evidence type="ECO:0000256" key="1">
    <source>
        <dbReference type="ARBA" id="ARBA00001946"/>
    </source>
</evidence>
<dbReference type="InterPro" id="IPR018520">
    <property type="entry name" value="UPP_synth-like_CS"/>
</dbReference>
<dbReference type="AlphaFoldDB" id="X1LPW6"/>
<dbReference type="NCBIfam" id="TIGR00055">
    <property type="entry name" value="uppS"/>
    <property type="match status" value="1"/>
</dbReference>
<name>X1LPW6_9ZZZZ</name>
<dbReference type="Gene3D" id="3.40.1180.10">
    <property type="entry name" value="Decaprenyl diphosphate synthase-like"/>
    <property type="match status" value="1"/>
</dbReference>
<reference evidence="3" key="1">
    <citation type="journal article" date="2014" name="Front. Microbiol.">
        <title>High frequency of phylogenetically diverse reductive dehalogenase-homologous genes in deep subseafloor sedimentary metagenomes.</title>
        <authorList>
            <person name="Kawai M."/>
            <person name="Futagami T."/>
            <person name="Toyoda A."/>
            <person name="Takaki Y."/>
            <person name="Nishi S."/>
            <person name="Hori S."/>
            <person name="Arai W."/>
            <person name="Tsubouchi T."/>
            <person name="Morono Y."/>
            <person name="Uchiyama I."/>
            <person name="Ito T."/>
            <person name="Fujiyama A."/>
            <person name="Inagaki F."/>
            <person name="Takami H."/>
        </authorList>
    </citation>
    <scope>NUCLEOTIDE SEQUENCE</scope>
    <source>
        <strain evidence="3">Expedition CK06-06</strain>
    </source>
</reference>
<gene>
    <name evidence="3" type="ORF">S06H3_19665</name>
</gene>
<dbReference type="GO" id="GO:0016094">
    <property type="term" value="P:polyprenol biosynthetic process"/>
    <property type="evidence" value="ECO:0007669"/>
    <property type="project" value="TreeGrafter"/>
</dbReference>
<comment type="caution">
    <text evidence="3">The sequence shown here is derived from an EMBL/GenBank/DDBJ whole genome shotgun (WGS) entry which is preliminary data.</text>
</comment>
<dbReference type="InterPro" id="IPR001441">
    <property type="entry name" value="UPP_synth-like"/>
</dbReference>
<evidence type="ECO:0000256" key="2">
    <source>
        <dbReference type="ARBA" id="ARBA00022679"/>
    </source>
</evidence>